<dbReference type="HOGENOM" id="CLU_008307_3_0_1"/>
<dbReference type="PANTHER" id="PTHR43719">
    <property type="entry name" value="TWO-COMPONENT HISTIDINE KINASE"/>
    <property type="match status" value="1"/>
</dbReference>
<keyword evidence="7" id="KW-1185">Reference proteome</keyword>
<dbReference type="GO" id="GO:0030295">
    <property type="term" value="F:protein kinase activator activity"/>
    <property type="evidence" value="ECO:0007669"/>
    <property type="project" value="EnsemblFungi"/>
</dbReference>
<dbReference type="KEGG" id="kaf:KAFR_0J00700"/>
<sequence>MFSPVISRKLWIRIDSVDDELNQPTMVDFDDSDTIDDFKTRLFSTLNSSRWQDVNDNASIAIGFYINRGQHFNGFNHDKNSYLSAVPQNSGLDSPILSPIQKKRLPTREESSSTLQSFTINKDYQGTPHVFSPNTNTTLESGIGINSASDPTMLGSPRLQITSPRELQAQKLPLKLNMNFCNNNHQHMKAPQPFSPYLPTNNPFLPTSPFSTSPTTFNLVRSTSNLKYSIHPIDDHISRVIFDPDELVANIYTELFGPMYQQALNEALVVFSNENSSIHENTIVKEIPGPLQSDVSVGSSAQIHHNSEAADQERSSPDGTEEDQIYRIVTNEEELQQVKSHYKTVDRDYDPNSAKLAGSDDLLESPKQAILLLPKNYKTNDDHFSSLKSSPVSHSATPASVLDLSIDVDHSIFEQSKQDNGDGRTSHSPPDENTSRRPVSPLNEAIEHTRPLRISTSGFTLTSATTTTEKVFPKINVLIVEDNVINQAILGGFLRKHKISYKVAKNGKEAVEMWKNGGLHLIFMDLQLPVLSGIDAAKQIRDFEKERPSCAPVIIVALTASNSAEDKRNALVSGCNDYLTKPVNLHWLSKKITEWGCMQALIDFDSWKQGQSKLADSSLK</sequence>
<dbReference type="InterPro" id="IPR011006">
    <property type="entry name" value="CheY-like_superfamily"/>
</dbReference>
<dbReference type="GO" id="GO:0007234">
    <property type="term" value="P:osmosensory signaling via phosphorelay pathway"/>
    <property type="evidence" value="ECO:0007669"/>
    <property type="project" value="EnsemblFungi"/>
</dbReference>
<evidence type="ECO:0000256" key="3">
    <source>
        <dbReference type="PROSITE-ProRule" id="PRU00169"/>
    </source>
</evidence>
<evidence type="ECO:0000313" key="7">
    <source>
        <dbReference type="Proteomes" id="UP000005220"/>
    </source>
</evidence>
<feature type="region of interest" description="Disordered" evidence="4">
    <location>
        <begin position="290"/>
        <end position="321"/>
    </location>
</feature>
<dbReference type="PROSITE" id="PS50110">
    <property type="entry name" value="RESPONSE_REGULATORY"/>
    <property type="match status" value="1"/>
</dbReference>
<dbReference type="GO" id="GO:1900744">
    <property type="term" value="P:regulation of p38MAPK cascade"/>
    <property type="evidence" value="ECO:0007669"/>
    <property type="project" value="EnsemblFungi"/>
</dbReference>
<dbReference type="FunCoup" id="H2B0I8">
    <property type="interactions" value="232"/>
</dbReference>
<dbReference type="Pfam" id="PF00072">
    <property type="entry name" value="Response_reg"/>
    <property type="match status" value="1"/>
</dbReference>
<gene>
    <name evidence="6" type="primary">KAFR0J00700</name>
    <name evidence="6" type="ORF">KAFR_0J00700</name>
</gene>
<dbReference type="RefSeq" id="XP_003959273.1">
    <property type="nucleotide sequence ID" value="XM_003959224.1"/>
</dbReference>
<keyword evidence="1 3" id="KW-0597">Phosphoprotein</keyword>
<evidence type="ECO:0000256" key="4">
    <source>
        <dbReference type="SAM" id="MobiDB-lite"/>
    </source>
</evidence>
<dbReference type="GO" id="GO:0071474">
    <property type="term" value="P:cellular hyperosmotic response"/>
    <property type="evidence" value="ECO:0007669"/>
    <property type="project" value="EnsemblFungi"/>
</dbReference>
<dbReference type="CDD" id="cd17546">
    <property type="entry name" value="REC_hyHK_CKI1_RcsC-like"/>
    <property type="match status" value="1"/>
</dbReference>
<dbReference type="STRING" id="1071382.H2B0I8"/>
<dbReference type="GeneID" id="13883788"/>
<feature type="compositionally biased region" description="Basic and acidic residues" evidence="4">
    <location>
        <begin position="414"/>
        <end position="435"/>
    </location>
</feature>
<feature type="compositionally biased region" description="Polar residues" evidence="4">
    <location>
        <begin position="293"/>
        <end position="304"/>
    </location>
</feature>
<dbReference type="InterPro" id="IPR001789">
    <property type="entry name" value="Sig_transdc_resp-reg_receiver"/>
</dbReference>
<dbReference type="GO" id="GO:0000156">
    <property type="term" value="F:phosphorelay response regulator activity"/>
    <property type="evidence" value="ECO:0007669"/>
    <property type="project" value="EnsemblFungi"/>
</dbReference>
<evidence type="ECO:0000256" key="1">
    <source>
        <dbReference type="ARBA" id="ARBA00022553"/>
    </source>
</evidence>
<accession>H2B0I8</accession>
<reference evidence="6 7" key="1">
    <citation type="journal article" date="2011" name="Proc. Natl. Acad. Sci. U.S.A.">
        <title>Evolutionary erosion of yeast sex chromosomes by mating-type switching accidents.</title>
        <authorList>
            <person name="Gordon J.L."/>
            <person name="Armisen D."/>
            <person name="Proux-Wera E."/>
            <person name="Oheigeartaigh S.S."/>
            <person name="Byrne K.P."/>
            <person name="Wolfe K.H."/>
        </authorList>
    </citation>
    <scope>NUCLEOTIDE SEQUENCE [LARGE SCALE GENOMIC DNA]</scope>
    <source>
        <strain evidence="7">ATCC 22294 / BCRC 22015 / CBS 2517 / CECT 1963 / NBRC 1671 / NRRL Y-8276</strain>
    </source>
</reference>
<feature type="compositionally biased region" description="Basic and acidic residues" evidence="4">
    <location>
        <begin position="305"/>
        <end position="316"/>
    </location>
</feature>
<feature type="region of interest" description="Disordered" evidence="4">
    <location>
        <begin position="342"/>
        <end position="361"/>
    </location>
</feature>
<feature type="domain" description="Response regulatory" evidence="5">
    <location>
        <begin position="476"/>
        <end position="596"/>
    </location>
</feature>
<evidence type="ECO:0000313" key="6">
    <source>
        <dbReference type="EMBL" id="CCF60138.1"/>
    </source>
</evidence>
<dbReference type="GO" id="GO:0031435">
    <property type="term" value="F:mitogen-activated protein kinase kinase kinase binding"/>
    <property type="evidence" value="ECO:0007669"/>
    <property type="project" value="EnsemblFungi"/>
</dbReference>
<dbReference type="OrthoDB" id="21225at2759"/>
<evidence type="ECO:0000256" key="2">
    <source>
        <dbReference type="ARBA" id="ARBA00023012"/>
    </source>
</evidence>
<dbReference type="Proteomes" id="UP000005220">
    <property type="component" value="Chromosome 10"/>
</dbReference>
<dbReference type="SMART" id="SM00448">
    <property type="entry name" value="REC"/>
    <property type="match status" value="1"/>
</dbReference>
<dbReference type="GO" id="GO:0032956">
    <property type="term" value="P:regulation of actin cytoskeleton organization"/>
    <property type="evidence" value="ECO:0007669"/>
    <property type="project" value="EnsemblFungi"/>
</dbReference>
<feature type="modified residue" description="4-aspartylphosphate" evidence="3">
    <location>
        <position position="525"/>
    </location>
</feature>
<dbReference type="EMBL" id="HE650830">
    <property type="protein sequence ID" value="CCF60138.1"/>
    <property type="molecule type" value="Genomic_DNA"/>
</dbReference>
<dbReference type="GO" id="GO:0071468">
    <property type="term" value="P:cellular response to acidic pH"/>
    <property type="evidence" value="ECO:0007669"/>
    <property type="project" value="EnsemblFungi"/>
</dbReference>
<dbReference type="FunFam" id="3.40.50.2300:FF:000146">
    <property type="entry name" value="Putative two-component response regulator SSK1p"/>
    <property type="match status" value="1"/>
</dbReference>
<organism evidence="6 7">
    <name type="scientific">Kazachstania africana (strain ATCC 22294 / BCRC 22015 / CBS 2517 / CECT 1963 / NBRC 1671 / NRRL Y-8276)</name>
    <name type="common">Yeast</name>
    <name type="synonym">Kluyveromyces africanus</name>
    <dbReference type="NCBI Taxonomy" id="1071382"/>
    <lineage>
        <taxon>Eukaryota</taxon>
        <taxon>Fungi</taxon>
        <taxon>Dikarya</taxon>
        <taxon>Ascomycota</taxon>
        <taxon>Saccharomycotina</taxon>
        <taxon>Saccharomycetes</taxon>
        <taxon>Saccharomycetales</taxon>
        <taxon>Saccharomycetaceae</taxon>
        <taxon>Kazachstania</taxon>
    </lineage>
</organism>
<dbReference type="GO" id="GO:0005737">
    <property type="term" value="C:cytoplasm"/>
    <property type="evidence" value="ECO:0007669"/>
    <property type="project" value="EnsemblFungi"/>
</dbReference>
<dbReference type="PANTHER" id="PTHR43719:SF28">
    <property type="entry name" value="PEROXIDE STRESS-ACTIVATED HISTIDINE KINASE MAK1-RELATED"/>
    <property type="match status" value="1"/>
</dbReference>
<keyword evidence="2" id="KW-0902">Two-component regulatory system</keyword>
<protein>
    <recommendedName>
        <fullName evidence="5">Response regulatory domain-containing protein</fullName>
    </recommendedName>
</protein>
<dbReference type="InParanoid" id="H2B0I8"/>
<dbReference type="eggNOG" id="KOG0519">
    <property type="taxonomic scope" value="Eukaryota"/>
</dbReference>
<dbReference type="InterPro" id="IPR050956">
    <property type="entry name" value="2C_system_His_kinase"/>
</dbReference>
<dbReference type="SUPFAM" id="SSF52172">
    <property type="entry name" value="CheY-like"/>
    <property type="match status" value="1"/>
</dbReference>
<name>H2B0I8_KAZAF</name>
<evidence type="ECO:0000259" key="5">
    <source>
        <dbReference type="PROSITE" id="PS50110"/>
    </source>
</evidence>
<dbReference type="AlphaFoldDB" id="H2B0I8"/>
<proteinExistence type="predicted"/>
<feature type="region of interest" description="Disordered" evidence="4">
    <location>
        <begin position="414"/>
        <end position="447"/>
    </location>
</feature>
<dbReference type="Gene3D" id="3.40.50.2300">
    <property type="match status" value="1"/>
</dbReference>